<dbReference type="EMBL" id="JACEIK010003545">
    <property type="protein sequence ID" value="MCD9642138.1"/>
    <property type="molecule type" value="Genomic_DNA"/>
</dbReference>
<name>A0ABS8V511_DATST</name>
<organism evidence="3 4">
    <name type="scientific">Datura stramonium</name>
    <name type="common">Jimsonweed</name>
    <name type="synonym">Common thornapple</name>
    <dbReference type="NCBI Taxonomy" id="4076"/>
    <lineage>
        <taxon>Eukaryota</taxon>
        <taxon>Viridiplantae</taxon>
        <taxon>Streptophyta</taxon>
        <taxon>Embryophyta</taxon>
        <taxon>Tracheophyta</taxon>
        <taxon>Spermatophyta</taxon>
        <taxon>Magnoliopsida</taxon>
        <taxon>eudicotyledons</taxon>
        <taxon>Gunneridae</taxon>
        <taxon>Pentapetalae</taxon>
        <taxon>asterids</taxon>
        <taxon>lamiids</taxon>
        <taxon>Solanales</taxon>
        <taxon>Solanaceae</taxon>
        <taxon>Solanoideae</taxon>
        <taxon>Datureae</taxon>
        <taxon>Datura</taxon>
    </lineage>
</organism>
<dbReference type="Proteomes" id="UP000823775">
    <property type="component" value="Unassembled WGS sequence"/>
</dbReference>
<keyword evidence="4" id="KW-1185">Reference proteome</keyword>
<keyword evidence="2" id="KW-0732">Signal</keyword>
<evidence type="ECO:0000313" key="3">
    <source>
        <dbReference type="EMBL" id="MCD9642138.1"/>
    </source>
</evidence>
<feature type="signal peptide" evidence="2">
    <location>
        <begin position="1"/>
        <end position="20"/>
    </location>
</feature>
<accession>A0ABS8V511</accession>
<keyword evidence="1" id="KW-1133">Transmembrane helix</keyword>
<gene>
    <name evidence="3" type="ORF">HAX54_028805</name>
</gene>
<evidence type="ECO:0000256" key="2">
    <source>
        <dbReference type="SAM" id="SignalP"/>
    </source>
</evidence>
<keyword evidence="1" id="KW-0472">Membrane</keyword>
<sequence>MLVVLVIPVMLVVLVAYTAAEEVRRQEDTPYILGRSSVVGTSKQEARQIQKLLGGILPEEEGGDVMASLKQSVLRFGGFFPLTCHFGGALAFFIWVWTLDEVEVRSSDWSRDWGQGSRYGLGLGSHGWDLRVGSRLGASWLIMSSLGARVRIRKSPDTAAITSHNRLMVSCDGSLDGAMVKRSERDQLDYSDPGSWSVTARGISTRCHRMGNF</sequence>
<evidence type="ECO:0000313" key="4">
    <source>
        <dbReference type="Proteomes" id="UP000823775"/>
    </source>
</evidence>
<protein>
    <submittedName>
        <fullName evidence="3">Uncharacterized protein</fullName>
    </submittedName>
</protein>
<comment type="caution">
    <text evidence="3">The sequence shown here is derived from an EMBL/GenBank/DDBJ whole genome shotgun (WGS) entry which is preliminary data.</text>
</comment>
<feature type="chain" id="PRO_5045090610" evidence="2">
    <location>
        <begin position="21"/>
        <end position="213"/>
    </location>
</feature>
<feature type="transmembrane region" description="Helical" evidence="1">
    <location>
        <begin position="76"/>
        <end position="97"/>
    </location>
</feature>
<keyword evidence="1" id="KW-0812">Transmembrane</keyword>
<evidence type="ECO:0000256" key="1">
    <source>
        <dbReference type="SAM" id="Phobius"/>
    </source>
</evidence>
<reference evidence="3 4" key="1">
    <citation type="journal article" date="2021" name="BMC Genomics">
        <title>Datura genome reveals duplications of psychoactive alkaloid biosynthetic genes and high mutation rate following tissue culture.</title>
        <authorList>
            <person name="Rajewski A."/>
            <person name="Carter-House D."/>
            <person name="Stajich J."/>
            <person name="Litt A."/>
        </authorList>
    </citation>
    <scope>NUCLEOTIDE SEQUENCE [LARGE SCALE GENOMIC DNA]</scope>
    <source>
        <strain evidence="3">AR-01</strain>
    </source>
</reference>
<proteinExistence type="predicted"/>